<accession>A0A9P9X3Y0</accession>
<organism evidence="1 2">
    <name type="scientific">Colletotrichum abscissum</name>
    <dbReference type="NCBI Taxonomy" id="1671311"/>
    <lineage>
        <taxon>Eukaryota</taxon>
        <taxon>Fungi</taxon>
        <taxon>Dikarya</taxon>
        <taxon>Ascomycota</taxon>
        <taxon>Pezizomycotina</taxon>
        <taxon>Sordariomycetes</taxon>
        <taxon>Hypocreomycetidae</taxon>
        <taxon>Glomerellales</taxon>
        <taxon>Glomerellaceae</taxon>
        <taxon>Colletotrichum</taxon>
        <taxon>Colletotrichum acutatum species complex</taxon>
    </lineage>
</organism>
<gene>
    <name evidence="1" type="ORF">CABS02_13042</name>
</gene>
<proteinExistence type="predicted"/>
<dbReference type="Pfam" id="PF03659">
    <property type="entry name" value="Glyco_hydro_71"/>
    <property type="match status" value="1"/>
</dbReference>
<keyword evidence="2" id="KW-1185">Reference proteome</keyword>
<evidence type="ECO:0000313" key="2">
    <source>
        <dbReference type="Proteomes" id="UP001056436"/>
    </source>
</evidence>
<dbReference type="AlphaFoldDB" id="A0A9P9X3Y0"/>
<dbReference type="Gene3D" id="3.20.20.80">
    <property type="entry name" value="Glycosidases"/>
    <property type="match status" value="1"/>
</dbReference>
<protein>
    <submittedName>
        <fullName evidence="1">Mutanase</fullName>
    </submittedName>
</protein>
<dbReference type="InterPro" id="IPR005197">
    <property type="entry name" value="Glyco_hydro_71"/>
</dbReference>
<dbReference type="GO" id="GO:0051118">
    <property type="term" value="F:glucan endo-1,3-alpha-glucosidase activity"/>
    <property type="evidence" value="ECO:0007669"/>
    <property type="project" value="InterPro"/>
</dbReference>
<dbReference type="Proteomes" id="UP001056436">
    <property type="component" value="Unassembled WGS sequence"/>
</dbReference>
<comment type="caution">
    <text evidence="1">The sequence shown here is derived from an EMBL/GenBank/DDBJ whole genome shotgun (WGS) entry which is preliminary data.</text>
</comment>
<reference evidence="1" key="1">
    <citation type="submission" date="2019-01" db="EMBL/GenBank/DDBJ databases">
        <title>Colletotrichum abscissum LGMF1257.</title>
        <authorList>
            <person name="Baroncelli R."/>
        </authorList>
    </citation>
    <scope>NUCLEOTIDE SEQUENCE</scope>
    <source>
        <strain evidence="1">Ca142</strain>
    </source>
</reference>
<evidence type="ECO:0000313" key="1">
    <source>
        <dbReference type="EMBL" id="KAI3534945.1"/>
    </source>
</evidence>
<sequence length="99" mass="11188">MSDYKYNISQAQHAHINRFALNIARDEAINVKSVENMFSATEAVGFKLFFSFDYAGQGPWDKEDVIAMLDIYANSPSYFRHSTGQPLVSTFEGPKQSDN</sequence>
<dbReference type="EMBL" id="SDAQ01000139">
    <property type="protein sequence ID" value="KAI3534945.1"/>
    <property type="molecule type" value="Genomic_DNA"/>
</dbReference>
<dbReference type="OrthoDB" id="1046782at2759"/>
<name>A0A9P9X3Y0_9PEZI</name>